<protein>
    <submittedName>
        <fullName evidence="2">3-hydroxymyristoyl/3-hydroxydecanoyl-(Acyl carrier protein) dehydratase</fullName>
    </submittedName>
</protein>
<reference evidence="2 3" key="1">
    <citation type="submission" date="2012-06" db="EMBL/GenBank/DDBJ databases">
        <title>Complete sequence of Thiocystis violascens DSM 198.</title>
        <authorList>
            <consortium name="US DOE Joint Genome Institute"/>
            <person name="Lucas S."/>
            <person name="Han J."/>
            <person name="Lapidus A."/>
            <person name="Cheng J.-F."/>
            <person name="Goodwin L."/>
            <person name="Pitluck S."/>
            <person name="Peters L."/>
            <person name="Ovchinnikova G."/>
            <person name="Teshima H."/>
            <person name="Detter J.C."/>
            <person name="Han C."/>
            <person name="Tapia R."/>
            <person name="Land M."/>
            <person name="Hauser L."/>
            <person name="Kyrpides N."/>
            <person name="Ivanova N."/>
            <person name="Pagani I."/>
            <person name="Vogl K."/>
            <person name="Liu Z."/>
            <person name="Frigaard N.-U."/>
            <person name="Bryant D."/>
            <person name="Woyke T."/>
        </authorList>
    </citation>
    <scope>NUCLEOTIDE SEQUENCE [LARGE SCALE GENOMIC DNA]</scope>
    <source>
        <strain evidence="3">ATCC 17096 / DSM 198 / 6111</strain>
    </source>
</reference>
<evidence type="ECO:0000259" key="1">
    <source>
        <dbReference type="Pfam" id="PF22818"/>
    </source>
</evidence>
<dbReference type="InterPro" id="IPR054545">
    <property type="entry name" value="ApeI-like"/>
</dbReference>
<dbReference type="Proteomes" id="UP000006062">
    <property type="component" value="Chromosome"/>
</dbReference>
<sequence length="110" mass="11979">MTPMTQTDPRIERIDIPLHHPVFEGHFPGHPIMPGSLLLDLVLTAWNGPIAAVPNLKFQRPVLPGETLSLCFTPAANGLTVRFSCLRDEVPVCSGLLRLPDALSSEFDGP</sequence>
<dbReference type="HOGENOM" id="CLU_078912_5_2_6"/>
<gene>
    <name evidence="2" type="ordered locus">Thivi_2250</name>
</gene>
<dbReference type="EMBL" id="CP003154">
    <property type="protein sequence ID" value="AFL74199.1"/>
    <property type="molecule type" value="Genomic_DNA"/>
</dbReference>
<evidence type="ECO:0000313" key="3">
    <source>
        <dbReference type="Proteomes" id="UP000006062"/>
    </source>
</evidence>
<evidence type="ECO:0000313" key="2">
    <source>
        <dbReference type="EMBL" id="AFL74199.1"/>
    </source>
</evidence>
<dbReference type="GO" id="GO:0016829">
    <property type="term" value="F:lyase activity"/>
    <property type="evidence" value="ECO:0007669"/>
    <property type="project" value="UniProtKB-KW"/>
</dbReference>
<organism evidence="2 3">
    <name type="scientific">Thiocystis violascens (strain ATCC 17096 / DSM 198 / 6111)</name>
    <name type="common">Chromatium violascens</name>
    <dbReference type="NCBI Taxonomy" id="765911"/>
    <lineage>
        <taxon>Bacteria</taxon>
        <taxon>Pseudomonadati</taxon>
        <taxon>Pseudomonadota</taxon>
        <taxon>Gammaproteobacteria</taxon>
        <taxon>Chromatiales</taxon>
        <taxon>Chromatiaceae</taxon>
        <taxon>Thiocystis</taxon>
    </lineage>
</organism>
<dbReference type="Gene3D" id="3.10.129.10">
    <property type="entry name" value="Hotdog Thioesterase"/>
    <property type="match status" value="1"/>
</dbReference>
<name>I3YB31_THIV6</name>
<dbReference type="AlphaFoldDB" id="I3YB31"/>
<feature type="domain" description="ApeI dehydratase-like" evidence="1">
    <location>
        <begin position="13"/>
        <end position="94"/>
    </location>
</feature>
<dbReference type="Pfam" id="PF22818">
    <property type="entry name" value="ApeI-like"/>
    <property type="match status" value="1"/>
</dbReference>
<dbReference type="STRING" id="765911.Thivi_2250"/>
<dbReference type="InterPro" id="IPR029069">
    <property type="entry name" value="HotDog_dom_sf"/>
</dbReference>
<dbReference type="eggNOG" id="COG0764">
    <property type="taxonomic scope" value="Bacteria"/>
</dbReference>
<keyword evidence="3" id="KW-1185">Reference proteome</keyword>
<dbReference type="KEGG" id="tvi:Thivi_2250"/>
<accession>I3YB31</accession>
<dbReference type="SUPFAM" id="SSF54637">
    <property type="entry name" value="Thioesterase/thiol ester dehydrase-isomerase"/>
    <property type="match status" value="1"/>
</dbReference>
<proteinExistence type="predicted"/>